<dbReference type="CDD" id="cd22426">
    <property type="entry name" value="KH_I_FMR1_FXR_rpt2"/>
    <property type="match status" value="1"/>
</dbReference>
<dbReference type="GO" id="GO:0098793">
    <property type="term" value="C:presynapse"/>
    <property type="evidence" value="ECO:0007669"/>
    <property type="project" value="GOC"/>
</dbReference>
<feature type="compositionally biased region" description="Polar residues" evidence="2">
    <location>
        <begin position="505"/>
        <end position="514"/>
    </location>
</feature>
<accession>A0AA85BM36</accession>
<reference evidence="5" key="1">
    <citation type="submission" date="2023-11" db="UniProtKB">
        <authorList>
            <consortium name="WormBaseParasite"/>
        </authorList>
    </citation>
    <scope>IDENTIFICATION</scope>
</reference>
<evidence type="ECO:0000313" key="5">
    <source>
        <dbReference type="WBParaSite" id="SMTH1_59660.1"/>
    </source>
</evidence>
<dbReference type="Pfam" id="PF00013">
    <property type="entry name" value="KH_1"/>
    <property type="match status" value="1"/>
</dbReference>
<feature type="region of interest" description="Disordered" evidence="2">
    <location>
        <begin position="435"/>
        <end position="599"/>
    </location>
</feature>
<dbReference type="GO" id="GO:0003730">
    <property type="term" value="F:mRNA 3'-UTR binding"/>
    <property type="evidence" value="ECO:0007669"/>
    <property type="project" value="TreeGrafter"/>
</dbReference>
<dbReference type="GO" id="GO:0099577">
    <property type="term" value="P:regulation of translation at presynapse, modulating synaptic transmission"/>
    <property type="evidence" value="ECO:0007669"/>
    <property type="project" value="TreeGrafter"/>
</dbReference>
<dbReference type="GO" id="GO:0005634">
    <property type="term" value="C:nucleus"/>
    <property type="evidence" value="ECO:0007669"/>
    <property type="project" value="TreeGrafter"/>
</dbReference>
<feature type="compositionally biased region" description="Low complexity" evidence="2">
    <location>
        <begin position="571"/>
        <end position="580"/>
    </location>
</feature>
<dbReference type="InterPro" id="IPR040148">
    <property type="entry name" value="FMR1"/>
</dbReference>
<evidence type="ECO:0000313" key="4">
    <source>
        <dbReference type="Proteomes" id="UP000050791"/>
    </source>
</evidence>
<dbReference type="Proteomes" id="UP000050791">
    <property type="component" value="Unassembled WGS sequence"/>
</dbReference>
<dbReference type="AlphaFoldDB" id="A0AA85BM36"/>
<evidence type="ECO:0000259" key="3">
    <source>
        <dbReference type="PROSITE" id="PS51641"/>
    </source>
</evidence>
<dbReference type="Gene3D" id="2.30.30.140">
    <property type="match status" value="1"/>
</dbReference>
<dbReference type="GO" id="GO:0010494">
    <property type="term" value="C:cytoplasmic stress granule"/>
    <property type="evidence" value="ECO:0007669"/>
    <property type="project" value="TreeGrafter"/>
</dbReference>
<dbReference type="PROSITE" id="PS51641">
    <property type="entry name" value="AGENET_LIKE"/>
    <property type="match status" value="1"/>
</dbReference>
<dbReference type="GO" id="GO:0043488">
    <property type="term" value="P:regulation of mRNA stability"/>
    <property type="evidence" value="ECO:0007669"/>
    <property type="project" value="TreeGrafter"/>
</dbReference>
<protein>
    <recommendedName>
        <fullName evidence="3">Agenet-like domain-containing protein</fullName>
    </recommendedName>
</protein>
<evidence type="ECO:0000256" key="1">
    <source>
        <dbReference type="PROSITE-ProRule" id="PRU00117"/>
    </source>
</evidence>
<feature type="compositionally biased region" description="Polar residues" evidence="2">
    <location>
        <begin position="474"/>
        <end position="495"/>
    </location>
</feature>
<dbReference type="GO" id="GO:0045727">
    <property type="term" value="P:positive regulation of translation"/>
    <property type="evidence" value="ECO:0007669"/>
    <property type="project" value="TreeGrafter"/>
</dbReference>
<dbReference type="GO" id="GO:0048513">
    <property type="term" value="P:animal organ development"/>
    <property type="evidence" value="ECO:0007669"/>
    <property type="project" value="TreeGrafter"/>
</dbReference>
<sequence length="599" mass="66176">MIQLEVCIPVEVEGKYGEFYPYGVINGLKSLEELNVTLLDSSHSKALVEFTLPPSSLRLPPKDPGTVLEPVQGLEVDVLISSSPGEPPVDHELSSDPIASKLSAWWPAVVRKIGGSFVIVELMADFSSENAGSNEVTVLPNKRISVPHPSSLEKTDIVEKHQLRPRIHHPNLSVSSFHIHAIDIPDELAPYCREPANYHHFARRCGLPVLITLAPDTFKPVSPVIKGDSETYNLKSRLLVISTDISTINRASVIDNTFVDMLRQKVSILQQTEELSKKLVASRLNQQSPFVEEFLIPLDLIHYAIGAQGSNIRRASAIEGVLSVKLDRQTGNIRISGKTQDAVRNAKKLLDFSQDIFQIPKSYVGPILGSGRRHVQHIVDRVGLVGIKISKSPEDDREHVSFQLTGTQQAIRDTQLFLEFQVASLQELDRLRGVENPPSILKPKDATIPLKDISSNDESSDPLTHSENGHRMSNGDNQSSKCSESNYAVHSNSCSNKEDPEKQETTYNNITNSRPHPGGRQPKPRPQVNHIRPESRQIPRIQRGGGESIRNSGSNHTGVSKSSANHVNSKNPNQQRNQPNHRSDSMGPRGQNMCAPIVS</sequence>
<dbReference type="WBParaSite" id="SMTH1_59660.1">
    <property type="protein sequence ID" value="SMTH1_59660.1"/>
    <property type="gene ID" value="SMTH1_59660"/>
</dbReference>
<dbReference type="GO" id="GO:0051028">
    <property type="term" value="P:mRNA transport"/>
    <property type="evidence" value="ECO:0007669"/>
    <property type="project" value="TreeGrafter"/>
</dbReference>
<dbReference type="PANTHER" id="PTHR10603">
    <property type="entry name" value="FRAGILE X MENTAL RETARDATION SYNDROME-RELATED PROTEIN"/>
    <property type="match status" value="1"/>
</dbReference>
<dbReference type="GO" id="GO:0043005">
    <property type="term" value="C:neuron projection"/>
    <property type="evidence" value="ECO:0007669"/>
    <property type="project" value="TreeGrafter"/>
</dbReference>
<dbReference type="SUPFAM" id="SSF54791">
    <property type="entry name" value="Eukaryotic type KH-domain (KH-domain type I)"/>
    <property type="match status" value="1"/>
</dbReference>
<evidence type="ECO:0000256" key="2">
    <source>
        <dbReference type="SAM" id="MobiDB-lite"/>
    </source>
</evidence>
<dbReference type="PROSITE" id="PS50084">
    <property type="entry name" value="KH_TYPE_1"/>
    <property type="match status" value="2"/>
</dbReference>
<dbReference type="GO" id="GO:0045182">
    <property type="term" value="F:translation regulator activity"/>
    <property type="evidence" value="ECO:0007669"/>
    <property type="project" value="TreeGrafter"/>
</dbReference>
<feature type="compositionally biased region" description="Polar residues" evidence="2">
    <location>
        <begin position="549"/>
        <end position="570"/>
    </location>
</feature>
<dbReference type="GO" id="GO:0048170">
    <property type="term" value="P:positive regulation of long-term neuronal synaptic plasticity"/>
    <property type="evidence" value="ECO:0007669"/>
    <property type="project" value="TreeGrafter"/>
</dbReference>
<proteinExistence type="predicted"/>
<organism evidence="4 5">
    <name type="scientific">Schistosoma mattheei</name>
    <dbReference type="NCBI Taxonomy" id="31246"/>
    <lineage>
        <taxon>Eukaryota</taxon>
        <taxon>Metazoa</taxon>
        <taxon>Spiralia</taxon>
        <taxon>Lophotrochozoa</taxon>
        <taxon>Platyhelminthes</taxon>
        <taxon>Trematoda</taxon>
        <taxon>Digenea</taxon>
        <taxon>Strigeidida</taxon>
        <taxon>Schistosomatoidea</taxon>
        <taxon>Schistosomatidae</taxon>
        <taxon>Schistosoma</taxon>
    </lineage>
</organism>
<keyword evidence="1" id="KW-0694">RNA-binding</keyword>
<dbReference type="InterPro" id="IPR036612">
    <property type="entry name" value="KH_dom_type_1_sf"/>
</dbReference>
<feature type="domain" description="Agenet-like" evidence="3">
    <location>
        <begin position="74"/>
        <end position="166"/>
    </location>
</feature>
<dbReference type="CDD" id="cd22427">
    <property type="entry name" value="KH_I_FMR1_FXR_rpt3"/>
    <property type="match status" value="1"/>
</dbReference>
<dbReference type="InterPro" id="IPR041560">
    <property type="entry name" value="Tudor_FRM1"/>
</dbReference>
<name>A0AA85BM36_9TREM</name>
<dbReference type="InterPro" id="IPR004088">
    <property type="entry name" value="KH_dom_type_1"/>
</dbReference>
<dbReference type="PANTHER" id="PTHR10603:SF7">
    <property type="entry name" value="FRAGILE X MESSENGER RIBONUCLEOPROTEIN 1 HOMOLOG"/>
    <property type="match status" value="1"/>
</dbReference>
<dbReference type="Gene3D" id="3.30.1370.10">
    <property type="entry name" value="K Homology domain, type 1"/>
    <property type="match status" value="2"/>
</dbReference>